<dbReference type="PANTHER" id="PTHR43856">
    <property type="entry name" value="CARDIOLIPIN HYDROLASE"/>
    <property type="match status" value="1"/>
</dbReference>
<dbReference type="Gene3D" id="1.25.40.10">
    <property type="entry name" value="Tetratricopeptide repeat domain"/>
    <property type="match status" value="1"/>
</dbReference>
<keyword evidence="6" id="KW-0443">Lipid metabolism</keyword>
<dbReference type="CDD" id="cd09174">
    <property type="entry name" value="PLDc_Nuc_like_unchar2"/>
    <property type="match status" value="1"/>
</dbReference>
<dbReference type="InterPro" id="IPR001736">
    <property type="entry name" value="PLipase_D/transphosphatidylase"/>
</dbReference>
<evidence type="ECO:0000256" key="6">
    <source>
        <dbReference type="ARBA" id="ARBA00023098"/>
    </source>
</evidence>
<dbReference type="Pfam" id="PF13091">
    <property type="entry name" value="PLDc_2"/>
    <property type="match status" value="1"/>
</dbReference>
<proteinExistence type="inferred from homology"/>
<dbReference type="GO" id="GO:0016042">
    <property type="term" value="P:lipid catabolic process"/>
    <property type="evidence" value="ECO:0007669"/>
    <property type="project" value="UniProtKB-KW"/>
</dbReference>
<accession>A0A1H3NFX3</accession>
<reference evidence="10" key="1">
    <citation type="submission" date="2016-10" db="EMBL/GenBank/DDBJ databases">
        <authorList>
            <person name="Varghese N."/>
            <person name="Submissions S."/>
        </authorList>
    </citation>
    <scope>NUCLEOTIDE SEQUENCE [LARGE SCALE GENOMIC DNA]</scope>
    <source>
        <strain evidence="10">CGMCC 1.8975</strain>
    </source>
</reference>
<dbReference type="Proteomes" id="UP000199249">
    <property type="component" value="Unassembled WGS sequence"/>
</dbReference>
<comment type="catalytic activity">
    <reaction evidence="1">
        <text>a 1,2-diacyl-sn-glycero-3-phosphocholine + H2O = a 1,2-diacyl-sn-glycero-3-phosphate + choline + H(+)</text>
        <dbReference type="Rhea" id="RHEA:14445"/>
        <dbReference type="ChEBI" id="CHEBI:15354"/>
        <dbReference type="ChEBI" id="CHEBI:15377"/>
        <dbReference type="ChEBI" id="CHEBI:15378"/>
        <dbReference type="ChEBI" id="CHEBI:57643"/>
        <dbReference type="ChEBI" id="CHEBI:58608"/>
        <dbReference type="EC" id="3.1.4.4"/>
    </reaction>
</comment>
<dbReference type="PROSITE" id="PS50035">
    <property type="entry name" value="PLD"/>
    <property type="match status" value="1"/>
</dbReference>
<evidence type="ECO:0000256" key="5">
    <source>
        <dbReference type="ARBA" id="ARBA00022963"/>
    </source>
</evidence>
<dbReference type="EMBL" id="FNOV01000016">
    <property type="protein sequence ID" value="SDY87089.1"/>
    <property type="molecule type" value="Genomic_DNA"/>
</dbReference>
<dbReference type="STRING" id="651662.SAMN04488069_11658"/>
<evidence type="ECO:0000256" key="1">
    <source>
        <dbReference type="ARBA" id="ARBA00000798"/>
    </source>
</evidence>
<organism evidence="9 10">
    <name type="scientific">Hymenobacter psychrophilus</name>
    <dbReference type="NCBI Taxonomy" id="651662"/>
    <lineage>
        <taxon>Bacteria</taxon>
        <taxon>Pseudomonadati</taxon>
        <taxon>Bacteroidota</taxon>
        <taxon>Cytophagia</taxon>
        <taxon>Cytophagales</taxon>
        <taxon>Hymenobacteraceae</taxon>
        <taxon>Hymenobacter</taxon>
    </lineage>
</organism>
<protein>
    <recommendedName>
        <fullName evidence="3">phospholipase D</fullName>
        <ecNumber evidence="3">3.1.4.4</ecNumber>
    </recommendedName>
</protein>
<name>A0A1H3NFX3_9BACT</name>
<keyword evidence="10" id="KW-1185">Reference proteome</keyword>
<evidence type="ECO:0000256" key="3">
    <source>
        <dbReference type="ARBA" id="ARBA00012027"/>
    </source>
</evidence>
<dbReference type="PANTHER" id="PTHR43856:SF1">
    <property type="entry name" value="MITOCHONDRIAL CARDIOLIPIN HYDROLASE"/>
    <property type="match status" value="1"/>
</dbReference>
<keyword evidence="4" id="KW-0378">Hydrolase</keyword>
<dbReference type="SUPFAM" id="SSF56024">
    <property type="entry name" value="Phospholipase D/nuclease"/>
    <property type="match status" value="1"/>
</dbReference>
<gene>
    <name evidence="9" type="ORF">SAMN04488069_11658</name>
</gene>
<keyword evidence="5" id="KW-0442">Lipid degradation</keyword>
<comment type="similarity">
    <text evidence="2">Belongs to the phospholipase D family.</text>
</comment>
<dbReference type="EC" id="3.1.4.4" evidence="3"/>
<dbReference type="GO" id="GO:0004630">
    <property type="term" value="F:phospholipase D activity"/>
    <property type="evidence" value="ECO:0007669"/>
    <property type="project" value="UniProtKB-EC"/>
</dbReference>
<dbReference type="InterPro" id="IPR019734">
    <property type="entry name" value="TPR_rpt"/>
</dbReference>
<feature type="repeat" description="TPR" evidence="7">
    <location>
        <begin position="258"/>
        <end position="291"/>
    </location>
</feature>
<evidence type="ECO:0000256" key="7">
    <source>
        <dbReference type="PROSITE-ProRule" id="PRU00339"/>
    </source>
</evidence>
<dbReference type="Gene3D" id="3.30.870.10">
    <property type="entry name" value="Endonuclease Chain A"/>
    <property type="match status" value="1"/>
</dbReference>
<dbReference type="AlphaFoldDB" id="A0A1H3NFX3"/>
<sequence>MSSIAYFQAIKPAILAELKQAKAKVQVAVAWFTDRELFAALVTLLQRQVEVSLLIRNDYVNNRDESLPWQQFIDAGGRLYFSPDADALHHKFCLIDNRLLMSGSYNWTYMAEQRNQENCVFSTDPNLLKQFQQEYQRLTKGLAAETQPARIAVSQKPETAYLTAYATTDQALQEVQQPMPSLRKSLWPDDSELHHQAYQAMLDMRYTEAVVLLERILATDPADAQALDHLAICFLYLKKFSDVITVCLRAERASVADSSIYDTLGQAYNAKHEYTRAIESFNKSVKLRPWSSIALFNKWEILKYERRTKERDACHLELLRVIAEGLESPHPQQDGIDIFFHHLHLVDLQKREAGKRKAAIEAQRVYDSLPEDQRDKRLQLMINELKLS</sequence>
<evidence type="ECO:0000259" key="8">
    <source>
        <dbReference type="PROSITE" id="PS50035"/>
    </source>
</evidence>
<dbReference type="OrthoDB" id="9762009at2"/>
<dbReference type="GO" id="GO:0016891">
    <property type="term" value="F:RNA endonuclease activity producing 5'-phosphomonoesters, hydrolytic mechanism"/>
    <property type="evidence" value="ECO:0007669"/>
    <property type="project" value="TreeGrafter"/>
</dbReference>
<dbReference type="PROSITE" id="PS50005">
    <property type="entry name" value="TPR"/>
    <property type="match status" value="1"/>
</dbReference>
<feature type="domain" description="PLD phosphodiesterase" evidence="8">
    <location>
        <begin position="84"/>
        <end position="111"/>
    </location>
</feature>
<dbReference type="RefSeq" id="WP_092743330.1">
    <property type="nucleotide sequence ID" value="NZ_FNOV01000016.1"/>
</dbReference>
<evidence type="ECO:0000256" key="2">
    <source>
        <dbReference type="ARBA" id="ARBA00008664"/>
    </source>
</evidence>
<dbReference type="GO" id="GO:0006793">
    <property type="term" value="P:phosphorus metabolic process"/>
    <property type="evidence" value="ECO:0007669"/>
    <property type="project" value="UniProtKB-ARBA"/>
</dbReference>
<keyword evidence="7" id="KW-0802">TPR repeat</keyword>
<evidence type="ECO:0000313" key="9">
    <source>
        <dbReference type="EMBL" id="SDY87089.1"/>
    </source>
</evidence>
<dbReference type="InterPro" id="IPR051406">
    <property type="entry name" value="PLD_domain"/>
</dbReference>
<evidence type="ECO:0000256" key="4">
    <source>
        <dbReference type="ARBA" id="ARBA00022801"/>
    </source>
</evidence>
<dbReference type="InterPro" id="IPR025202">
    <property type="entry name" value="PLD-like_dom"/>
</dbReference>
<evidence type="ECO:0000313" key="10">
    <source>
        <dbReference type="Proteomes" id="UP000199249"/>
    </source>
</evidence>
<dbReference type="InterPro" id="IPR011990">
    <property type="entry name" value="TPR-like_helical_dom_sf"/>
</dbReference>
<dbReference type="SUPFAM" id="SSF48452">
    <property type="entry name" value="TPR-like"/>
    <property type="match status" value="1"/>
</dbReference>